<dbReference type="Gene3D" id="3.30.450.20">
    <property type="entry name" value="PAS domain"/>
    <property type="match status" value="2"/>
</dbReference>
<dbReference type="Proteomes" id="UP000664521">
    <property type="component" value="Unassembled WGS sequence"/>
</dbReference>
<evidence type="ECO:0000259" key="6">
    <source>
        <dbReference type="PROSITE" id="PS50113"/>
    </source>
</evidence>
<evidence type="ECO:0000313" key="8">
    <source>
        <dbReference type="Proteomes" id="UP000664521"/>
    </source>
</evidence>
<dbReference type="Gene3D" id="3.40.50.2300">
    <property type="match status" value="1"/>
</dbReference>
<dbReference type="InterPro" id="IPR003661">
    <property type="entry name" value="HisK_dim/P_dom"/>
</dbReference>
<evidence type="ECO:0008006" key="9">
    <source>
        <dbReference type="Google" id="ProtNLM"/>
    </source>
</evidence>
<dbReference type="InterPro" id="IPR036890">
    <property type="entry name" value="HATPase_C_sf"/>
</dbReference>
<evidence type="ECO:0000313" key="7">
    <source>
        <dbReference type="EMBL" id="CAF9918480.1"/>
    </source>
</evidence>
<dbReference type="OrthoDB" id="60033at2759"/>
<dbReference type="InterPro" id="IPR005467">
    <property type="entry name" value="His_kinase_dom"/>
</dbReference>
<dbReference type="SUPFAM" id="SSF52172">
    <property type="entry name" value="CheY-like"/>
    <property type="match status" value="1"/>
</dbReference>
<dbReference type="InterPro" id="IPR000700">
    <property type="entry name" value="PAS-assoc_C"/>
</dbReference>
<dbReference type="SUPFAM" id="SSF47384">
    <property type="entry name" value="Homodimeric domain of signal transducing histidine kinase"/>
    <property type="match status" value="1"/>
</dbReference>
<dbReference type="InterPro" id="IPR003594">
    <property type="entry name" value="HATPase_dom"/>
</dbReference>
<evidence type="ECO:0000256" key="2">
    <source>
        <dbReference type="PROSITE-ProRule" id="PRU00169"/>
    </source>
</evidence>
<dbReference type="CDD" id="cd17546">
    <property type="entry name" value="REC_hyHK_CKI1_RcsC-like"/>
    <property type="match status" value="1"/>
</dbReference>
<evidence type="ECO:0000259" key="5">
    <source>
        <dbReference type="PROSITE" id="PS50110"/>
    </source>
</evidence>
<dbReference type="SMART" id="SM00448">
    <property type="entry name" value="REC"/>
    <property type="match status" value="1"/>
</dbReference>
<dbReference type="GO" id="GO:0000155">
    <property type="term" value="F:phosphorelay sensor kinase activity"/>
    <property type="evidence" value="ECO:0007669"/>
    <property type="project" value="InterPro"/>
</dbReference>
<dbReference type="SMART" id="SM00091">
    <property type="entry name" value="PAS"/>
    <property type="match status" value="1"/>
</dbReference>
<dbReference type="Pfam" id="PF00072">
    <property type="entry name" value="Response_reg"/>
    <property type="match status" value="1"/>
</dbReference>
<feature type="compositionally biased region" description="Low complexity" evidence="3">
    <location>
        <begin position="147"/>
        <end position="157"/>
    </location>
</feature>
<evidence type="ECO:0000256" key="3">
    <source>
        <dbReference type="SAM" id="MobiDB-lite"/>
    </source>
</evidence>
<feature type="modified residue" description="4-aspartylphosphate" evidence="2">
    <location>
        <position position="1407"/>
    </location>
</feature>
<dbReference type="InterPro" id="IPR000014">
    <property type="entry name" value="PAS"/>
</dbReference>
<dbReference type="InterPro" id="IPR050956">
    <property type="entry name" value="2C_system_His_kinase"/>
</dbReference>
<dbReference type="InterPro" id="IPR001789">
    <property type="entry name" value="Sig_transdc_resp-reg_receiver"/>
</dbReference>
<dbReference type="PANTHER" id="PTHR43719:SF30">
    <property type="entry name" value="TWO-COMPONENT SYSTEM RESPONSE REGULATOR"/>
    <property type="match status" value="1"/>
</dbReference>
<dbReference type="Gene3D" id="1.10.287.130">
    <property type="match status" value="1"/>
</dbReference>
<reference evidence="7" key="1">
    <citation type="submission" date="2021-03" db="EMBL/GenBank/DDBJ databases">
        <authorList>
            <person name="Tagirdzhanova G."/>
        </authorList>
    </citation>
    <scope>NUCLEOTIDE SEQUENCE</scope>
</reference>
<dbReference type="Pfam" id="PF00989">
    <property type="entry name" value="PAS"/>
    <property type="match status" value="1"/>
</dbReference>
<dbReference type="InterPro" id="IPR013767">
    <property type="entry name" value="PAS_fold"/>
</dbReference>
<dbReference type="SMART" id="SM00388">
    <property type="entry name" value="HisKA"/>
    <property type="match status" value="1"/>
</dbReference>
<feature type="compositionally biased region" description="Basic and acidic residues" evidence="3">
    <location>
        <begin position="127"/>
        <end position="145"/>
    </location>
</feature>
<dbReference type="CDD" id="cd00082">
    <property type="entry name" value="HisKA"/>
    <property type="match status" value="1"/>
</dbReference>
<organism evidence="7 8">
    <name type="scientific">Heterodermia speciosa</name>
    <dbReference type="NCBI Taxonomy" id="116794"/>
    <lineage>
        <taxon>Eukaryota</taxon>
        <taxon>Fungi</taxon>
        <taxon>Dikarya</taxon>
        <taxon>Ascomycota</taxon>
        <taxon>Pezizomycotina</taxon>
        <taxon>Lecanoromycetes</taxon>
        <taxon>OSLEUM clade</taxon>
        <taxon>Lecanoromycetidae</taxon>
        <taxon>Caliciales</taxon>
        <taxon>Physciaceae</taxon>
        <taxon>Heterodermia</taxon>
    </lineage>
</organism>
<gene>
    <name evidence="7" type="ORF">HETSPECPRED_003767</name>
</gene>
<accession>A0A8H3F7E4</accession>
<feature type="compositionally biased region" description="Polar residues" evidence="3">
    <location>
        <begin position="36"/>
        <end position="47"/>
    </location>
</feature>
<dbReference type="EMBL" id="CAJPDS010000022">
    <property type="protein sequence ID" value="CAF9918480.1"/>
    <property type="molecule type" value="Genomic_DNA"/>
</dbReference>
<comment type="caution">
    <text evidence="7">The sequence shown here is derived from an EMBL/GenBank/DDBJ whole genome shotgun (WGS) entry which is preliminary data.</text>
</comment>
<dbReference type="SUPFAM" id="SSF55874">
    <property type="entry name" value="ATPase domain of HSP90 chaperone/DNA topoisomerase II/histidine kinase"/>
    <property type="match status" value="1"/>
</dbReference>
<dbReference type="CDD" id="cd00130">
    <property type="entry name" value="PAS"/>
    <property type="match status" value="1"/>
</dbReference>
<feature type="region of interest" description="Disordered" evidence="3">
    <location>
        <begin position="1302"/>
        <end position="1321"/>
    </location>
</feature>
<feature type="compositionally biased region" description="Basic residues" evidence="3">
    <location>
        <begin position="23"/>
        <end position="32"/>
    </location>
</feature>
<feature type="domain" description="Histidine kinase" evidence="4">
    <location>
        <begin position="1024"/>
        <end position="1297"/>
    </location>
</feature>
<evidence type="ECO:0000256" key="1">
    <source>
        <dbReference type="ARBA" id="ARBA00022553"/>
    </source>
</evidence>
<dbReference type="Pfam" id="PF26131">
    <property type="entry name" value="PAS-like"/>
    <property type="match status" value="1"/>
</dbReference>
<name>A0A8H3F7E4_9LECA</name>
<dbReference type="PROSITE" id="PS50109">
    <property type="entry name" value="HIS_KIN"/>
    <property type="match status" value="1"/>
</dbReference>
<keyword evidence="8" id="KW-1185">Reference proteome</keyword>
<dbReference type="PROSITE" id="PS50113">
    <property type="entry name" value="PAC"/>
    <property type="match status" value="1"/>
</dbReference>
<protein>
    <recommendedName>
        <fullName evidence="9">Histidine kinase</fullName>
    </recommendedName>
</protein>
<dbReference type="InterPro" id="IPR011006">
    <property type="entry name" value="CheY-like_superfamily"/>
</dbReference>
<feature type="domain" description="PAC" evidence="6">
    <location>
        <begin position="948"/>
        <end position="1006"/>
    </location>
</feature>
<dbReference type="Pfam" id="PF00512">
    <property type="entry name" value="HisKA"/>
    <property type="match status" value="1"/>
</dbReference>
<dbReference type="SUPFAM" id="SSF55785">
    <property type="entry name" value="PYP-like sensor domain (PAS domain)"/>
    <property type="match status" value="1"/>
</dbReference>
<dbReference type="InterPro" id="IPR004358">
    <property type="entry name" value="Sig_transdc_His_kin-like_C"/>
</dbReference>
<proteinExistence type="predicted"/>
<dbReference type="Pfam" id="PF02518">
    <property type="entry name" value="HATPase_c"/>
    <property type="match status" value="1"/>
</dbReference>
<sequence length="1501" mass="165498">MNLSRSIFTVPPIFNSKDDSKSSSRRPSKRSRSSSTHPQSTTTNALSRPQGPKAARRSSDHLSIPSSCSLAGGTPALSDELSLLSPDHVKATTSKEPLGLAVRGQPPPKRLCSPTQPRRSPPMSAAESRENLELLEPRGLSDKAKLRPSLPLRLSSSEATPAMLGKANKEEAAKLKPLRIARGSPNSTVSSSAGRPRPTRTVSGNGFPGSPSRLKTPDGEMKSASLRLLDQIGVAELLDQDDRPTFMIDLGNQSTLDPGPLKIVFANVSLRTSLGLLEMVKGNTDLSSPGLSATTAFNEFKHWATSYVKNHEALDVNVPAFPYAGFTWSCSNLRKRIRLIRGIPNAGATSYGRNSPALSQAATSSMDIEGGLGLGSRMNHLAPDEPTDYFGSARAPNTPELPLTERGHGMFEASKAIPRSPRSNVSRSNPTEYHDHRTLSVRGSARSALLQDDHVLVSRADQPEVRLAGMERLVQKDTFAYQDQGSFDWTRLPGSTALPPHIQFAMSVDWASTALGPMETWSSELRSMCNLIMASPHPAAMYWGEELTAIYNEAYILLAGEKHPSLMGQSYRVAWAEIWDLVKDVFAVAVSTGQATMKDDDRLLIRRSPVAGLLEETYFHWSIIPLIGPNGTVVGLYNPAFEKTRRKIAERRMLTLREVGEKTAAAPELKSFWRQVLKALDSNEEDTPFVLAYSLSDDIESDASSIQSNGTPNIKQCILEGTLGVPVGHSAAPSCIDLQGDIGFFAQIFRDAMKSDRPVLLRTEDGTLDASTIEGMEWRGFGAPCTAVVVCPINLATSNSTLGFLVLGINPRRPYDDDYSLFVQLLSRQLTTSMASVVLFEEEIARGRRAARLAALERIELSEQLEARTQEKVESETKFTRMAELAPVGIFIADKTGRITYCNDMWYEVSKIQKESQAYDKWMQSVKDDDREKVNTFWYDLVHDAVPFTTEIRFKAPWQDPLDNDAERWVLLSAHPEKNEDGSVKVIFGSITDISKQKWAELLEKRRVDEAVEMKRLQDNFIDITSHEMRNPLSAILQCADEIESSLKDYEPVEDDSYQSLAKLLDSAIDSAQTIALCASHQKRIVDDILTLSKLDSALLLITPCDVMPVNVAQRALKMFDGEVQTADIQLQLRIDPSMQKLQVEWIRLDPSRLLQVLINLVTNSIKFTTGKEKRKIVVTVGASLDRPGKEGLDNVSFFPTRSKRQDLTESEEWGTGENVYIHFAVKDTGRGLDKEETKRLFMRFSQASPRTHVQYGGSGLGLFISRELVELQGGEIGVFSEAGVGSTFAFYVKARRTTAPPGGAETFHTPATRKQSAGGGQFPTALRLASKTNSTPAPIISANALKILLVEDNLINQKVLRKQLTNLGCVVHVANHGQECIDLLKKSTYWANHSPDAFDLTVVLMDLEMPVMDGLTCATTIRKLQEKHQIIKHVPIIAVTANARDKQMETALRSGMDDIVSKPFRIPELLPKIEELSLKFNTHPSTMSTAHSSLSGQSDH</sequence>
<dbReference type="InterPro" id="IPR058846">
    <property type="entry name" value="PAS-like"/>
</dbReference>
<feature type="compositionally biased region" description="Polar residues" evidence="3">
    <location>
        <begin position="184"/>
        <end position="193"/>
    </location>
</feature>
<feature type="domain" description="Response regulatory" evidence="5">
    <location>
        <begin position="1347"/>
        <end position="1478"/>
    </location>
</feature>
<dbReference type="NCBIfam" id="TIGR00229">
    <property type="entry name" value="sensory_box"/>
    <property type="match status" value="1"/>
</dbReference>
<dbReference type="InterPro" id="IPR036097">
    <property type="entry name" value="HisK_dim/P_sf"/>
</dbReference>
<dbReference type="Gene3D" id="3.30.565.10">
    <property type="entry name" value="Histidine kinase-like ATPase, C-terminal domain"/>
    <property type="match status" value="1"/>
</dbReference>
<dbReference type="GO" id="GO:0006355">
    <property type="term" value="P:regulation of DNA-templated transcription"/>
    <property type="evidence" value="ECO:0007669"/>
    <property type="project" value="InterPro"/>
</dbReference>
<dbReference type="PANTHER" id="PTHR43719">
    <property type="entry name" value="TWO-COMPONENT HISTIDINE KINASE"/>
    <property type="match status" value="1"/>
</dbReference>
<keyword evidence="1 2" id="KW-0597">Phosphoprotein</keyword>
<dbReference type="SMART" id="SM00387">
    <property type="entry name" value="HATPase_c"/>
    <property type="match status" value="1"/>
</dbReference>
<feature type="region of interest" description="Disordered" evidence="3">
    <location>
        <begin position="1"/>
        <end position="220"/>
    </location>
</feature>
<dbReference type="InterPro" id="IPR035965">
    <property type="entry name" value="PAS-like_dom_sf"/>
</dbReference>
<evidence type="ECO:0000259" key="4">
    <source>
        <dbReference type="PROSITE" id="PS50109"/>
    </source>
</evidence>
<dbReference type="PRINTS" id="PR00344">
    <property type="entry name" value="BCTRLSENSOR"/>
</dbReference>
<dbReference type="PROSITE" id="PS50110">
    <property type="entry name" value="RESPONSE_REGULATORY"/>
    <property type="match status" value="1"/>
</dbReference>